<comment type="caution">
    <text evidence="2">The sequence shown here is derived from an EMBL/GenBank/DDBJ whole genome shotgun (WGS) entry which is preliminary data.</text>
</comment>
<sequence length="170" mass="18941">MALDQQSNMELEPHSLYSTSSTETAPLPCEELTSMKVYIRRSTGPTNCKEHHAYRLSQSAAKTKQHCSATTHNASALNLVRAGRIMDQQVNDQSVTMEDLAPPPLTDEQCSLKLKSFDKEVRMFSACKDYISEMLESEKRIPSPKPETTQKMGKKDLGFMTKIKGPGKGT</sequence>
<evidence type="ECO:0000313" key="3">
    <source>
        <dbReference type="Proteomes" id="UP000886998"/>
    </source>
</evidence>
<dbReference type="EMBL" id="BMAV01013228">
    <property type="protein sequence ID" value="GFY60636.1"/>
    <property type="molecule type" value="Genomic_DNA"/>
</dbReference>
<gene>
    <name evidence="2" type="ORF">TNIN_399801</name>
</gene>
<organism evidence="2 3">
    <name type="scientific">Trichonephila inaurata madagascariensis</name>
    <dbReference type="NCBI Taxonomy" id="2747483"/>
    <lineage>
        <taxon>Eukaryota</taxon>
        <taxon>Metazoa</taxon>
        <taxon>Ecdysozoa</taxon>
        <taxon>Arthropoda</taxon>
        <taxon>Chelicerata</taxon>
        <taxon>Arachnida</taxon>
        <taxon>Araneae</taxon>
        <taxon>Araneomorphae</taxon>
        <taxon>Entelegynae</taxon>
        <taxon>Araneoidea</taxon>
        <taxon>Nephilidae</taxon>
        <taxon>Trichonephila</taxon>
        <taxon>Trichonephila inaurata</taxon>
    </lineage>
</organism>
<dbReference type="Proteomes" id="UP000886998">
    <property type="component" value="Unassembled WGS sequence"/>
</dbReference>
<keyword evidence="3" id="KW-1185">Reference proteome</keyword>
<evidence type="ECO:0000256" key="1">
    <source>
        <dbReference type="SAM" id="MobiDB-lite"/>
    </source>
</evidence>
<feature type="region of interest" description="Disordered" evidence="1">
    <location>
        <begin position="1"/>
        <end position="24"/>
    </location>
</feature>
<reference evidence="2" key="1">
    <citation type="submission" date="2020-08" db="EMBL/GenBank/DDBJ databases">
        <title>Multicomponent nature underlies the extraordinary mechanical properties of spider dragline silk.</title>
        <authorList>
            <person name="Kono N."/>
            <person name="Nakamura H."/>
            <person name="Mori M."/>
            <person name="Yoshida Y."/>
            <person name="Ohtoshi R."/>
            <person name="Malay A.D."/>
            <person name="Moran D.A.P."/>
            <person name="Tomita M."/>
            <person name="Numata K."/>
            <person name="Arakawa K."/>
        </authorList>
    </citation>
    <scope>NUCLEOTIDE SEQUENCE</scope>
</reference>
<evidence type="ECO:0000313" key="2">
    <source>
        <dbReference type="EMBL" id="GFY60636.1"/>
    </source>
</evidence>
<protein>
    <submittedName>
        <fullName evidence="2">Uncharacterized protein</fullName>
    </submittedName>
</protein>
<accession>A0A8X6XWH7</accession>
<name>A0A8X6XWH7_9ARAC</name>
<feature type="region of interest" description="Disordered" evidence="1">
    <location>
        <begin position="139"/>
        <end position="170"/>
    </location>
</feature>
<proteinExistence type="predicted"/>
<dbReference type="AlphaFoldDB" id="A0A8X6XWH7"/>